<dbReference type="AlphaFoldDB" id="A0A653E708"/>
<organism evidence="1">
    <name type="scientific">Pseudomonas marincola</name>
    <dbReference type="NCBI Taxonomy" id="437900"/>
    <lineage>
        <taxon>Bacteria</taxon>
        <taxon>Pseudomonadati</taxon>
        <taxon>Pseudomonadota</taxon>
        <taxon>Gammaproteobacteria</taxon>
        <taxon>Pseudomonadales</taxon>
        <taxon>Pseudomonadaceae</taxon>
        <taxon>Pseudomonas</taxon>
    </lineage>
</organism>
<sequence>MHIQDNVSIELPKILDPMVQPSMMLNVRTIITISTYI</sequence>
<accession>A0A653E708</accession>
<dbReference type="EMBL" id="LR215729">
    <property type="protein sequence ID" value="VEV98510.1"/>
    <property type="molecule type" value="Genomic_DNA"/>
</dbReference>
<reference evidence="1" key="1">
    <citation type="submission" date="2019-02" db="EMBL/GenBank/DDBJ databases">
        <authorList>
            <consortium name="Genoscope - CEA"/>
            <person name="William W."/>
        </authorList>
    </citation>
    <scope>NUCLEOTIDE SEQUENCE [LARGE SCALE GENOMIC DNA]</scope>
    <source>
        <strain evidence="1">YSy11</strain>
    </source>
</reference>
<name>A0A653E708_9PSED</name>
<evidence type="ECO:0000313" key="1">
    <source>
        <dbReference type="EMBL" id="VEV98510.1"/>
    </source>
</evidence>
<proteinExistence type="predicted"/>
<protein>
    <submittedName>
        <fullName evidence="1">Uncharacterized protein</fullName>
    </submittedName>
</protein>
<gene>
    <name evidence="1" type="ORF">PMYSY11_3466</name>
</gene>